<dbReference type="EMBL" id="CAIE01000013">
    <property type="protein sequence ID" value="CCH16329.1"/>
    <property type="molecule type" value="Genomic_DNA"/>
</dbReference>
<name>I0KXN2_9ACTN</name>
<dbReference type="STRING" id="1150864.MILUP08_41243"/>
<sequence length="96" mass="10422">MAGLTGTEAIDALAGYPTPTRDEVLPPIAVALSGGCWQQWRTPGNDDHSAARAWSQRALREVELELSREISRRFEVIRLSLGVVLSDAVDHGILLA</sequence>
<protein>
    <submittedName>
        <fullName evidence="1">Uncharacterized protein</fullName>
    </submittedName>
</protein>
<organism evidence="1 2">
    <name type="scientific">Micromonospora lupini str. Lupac 08</name>
    <dbReference type="NCBI Taxonomy" id="1150864"/>
    <lineage>
        <taxon>Bacteria</taxon>
        <taxon>Bacillati</taxon>
        <taxon>Actinomycetota</taxon>
        <taxon>Actinomycetes</taxon>
        <taxon>Micromonosporales</taxon>
        <taxon>Micromonosporaceae</taxon>
        <taxon>Micromonospora</taxon>
    </lineage>
</organism>
<accession>I0KXN2</accession>
<reference evidence="2" key="1">
    <citation type="journal article" date="2012" name="J. Bacteriol.">
        <title>Genome Sequence of Micromonospora lupini Lupac 08, Isolated from Root Nodules of Lupinus angustifolius.</title>
        <authorList>
            <person name="Alonso-Vega P."/>
            <person name="Normand P."/>
            <person name="Bacigalupe R."/>
            <person name="Pujic P."/>
            <person name="Lajus A."/>
            <person name="Vallenet D."/>
            <person name="Carro L."/>
            <person name="Coll P."/>
            <person name="Trujillo M.E."/>
        </authorList>
    </citation>
    <scope>NUCLEOTIDE SEQUENCE [LARGE SCALE GENOMIC DNA]</scope>
    <source>
        <strain evidence="2">Lupac 08</strain>
    </source>
</reference>
<proteinExistence type="predicted"/>
<keyword evidence="2" id="KW-1185">Reference proteome</keyword>
<evidence type="ECO:0000313" key="2">
    <source>
        <dbReference type="Proteomes" id="UP000003448"/>
    </source>
</evidence>
<dbReference type="AlphaFoldDB" id="I0KXN2"/>
<comment type="caution">
    <text evidence="1">The sequence shown here is derived from an EMBL/GenBank/DDBJ whole genome shotgun (WGS) entry which is preliminary data.</text>
</comment>
<dbReference type="Proteomes" id="UP000003448">
    <property type="component" value="Unassembled WGS sequence"/>
</dbReference>
<dbReference type="RefSeq" id="WP_007456105.1">
    <property type="nucleotide sequence ID" value="NZ_HF570108.1"/>
</dbReference>
<dbReference type="eggNOG" id="COG0699">
    <property type="taxonomic scope" value="Bacteria"/>
</dbReference>
<gene>
    <name evidence="1" type="ORF">MILUP08_41243</name>
</gene>
<evidence type="ECO:0000313" key="1">
    <source>
        <dbReference type="EMBL" id="CCH16329.1"/>
    </source>
</evidence>